<accession>A0ABW3H5U5</accession>
<gene>
    <name evidence="2" type="ORF">ACFQ1E_00290</name>
</gene>
<keyword evidence="3" id="KW-1185">Reference proteome</keyword>
<evidence type="ECO:0000259" key="1">
    <source>
        <dbReference type="Pfam" id="PF03061"/>
    </source>
</evidence>
<dbReference type="GO" id="GO:0016787">
    <property type="term" value="F:hydrolase activity"/>
    <property type="evidence" value="ECO:0007669"/>
    <property type="project" value="UniProtKB-KW"/>
</dbReference>
<comment type="caution">
    <text evidence="2">The sequence shown here is derived from an EMBL/GenBank/DDBJ whole genome shotgun (WGS) entry which is preliminary data.</text>
</comment>
<organism evidence="2 3">
    <name type="scientific">Sphingomonas canadensis</name>
    <dbReference type="NCBI Taxonomy" id="1219257"/>
    <lineage>
        <taxon>Bacteria</taxon>
        <taxon>Pseudomonadati</taxon>
        <taxon>Pseudomonadota</taxon>
        <taxon>Alphaproteobacteria</taxon>
        <taxon>Sphingomonadales</taxon>
        <taxon>Sphingomonadaceae</taxon>
        <taxon>Sphingomonas</taxon>
    </lineage>
</organism>
<dbReference type="Gene3D" id="3.10.129.10">
    <property type="entry name" value="Hotdog Thioesterase"/>
    <property type="match status" value="1"/>
</dbReference>
<dbReference type="SUPFAM" id="SSF54637">
    <property type="entry name" value="Thioesterase/thiol ester dehydrase-isomerase"/>
    <property type="match status" value="1"/>
</dbReference>
<reference evidence="3" key="1">
    <citation type="journal article" date="2019" name="Int. J. Syst. Evol. Microbiol.">
        <title>The Global Catalogue of Microorganisms (GCM) 10K type strain sequencing project: providing services to taxonomists for standard genome sequencing and annotation.</title>
        <authorList>
            <consortium name="The Broad Institute Genomics Platform"/>
            <consortium name="The Broad Institute Genome Sequencing Center for Infectious Disease"/>
            <person name="Wu L."/>
            <person name="Ma J."/>
        </authorList>
    </citation>
    <scope>NUCLEOTIDE SEQUENCE [LARGE SCALE GENOMIC DNA]</scope>
    <source>
        <strain evidence="3">CCUG 62982</strain>
    </source>
</reference>
<dbReference type="InterPro" id="IPR006683">
    <property type="entry name" value="Thioestr_dom"/>
</dbReference>
<evidence type="ECO:0000313" key="3">
    <source>
        <dbReference type="Proteomes" id="UP001596977"/>
    </source>
</evidence>
<dbReference type="EMBL" id="JBHTJG010000001">
    <property type="protein sequence ID" value="MFD0944767.1"/>
    <property type="molecule type" value="Genomic_DNA"/>
</dbReference>
<protein>
    <submittedName>
        <fullName evidence="2">PaaI family thioesterase</fullName>
        <ecNumber evidence="2">3.1.2.-</ecNumber>
    </submittedName>
</protein>
<dbReference type="Pfam" id="PF03061">
    <property type="entry name" value="4HBT"/>
    <property type="match status" value="1"/>
</dbReference>
<name>A0ABW3H5U5_9SPHN</name>
<keyword evidence="2" id="KW-0378">Hydrolase</keyword>
<proteinExistence type="predicted"/>
<sequence length="152" mass="16326">MNPEPPKIVYEDDPGTPGWKRWSLPDPTLFNAFLGPILVKVEDGIARVRMQPAPRHANLRGHVHGGALSGFIDVALFAASRGFGVLQFGTAATLDLSIQFIAGASIERPVEARVELLRETGRLLFLRGLIVQDDATVASFSGTVRKPSPAAA</sequence>
<dbReference type="EC" id="3.1.2.-" evidence="2"/>
<dbReference type="InterPro" id="IPR029069">
    <property type="entry name" value="HotDog_dom_sf"/>
</dbReference>
<evidence type="ECO:0000313" key="2">
    <source>
        <dbReference type="EMBL" id="MFD0944767.1"/>
    </source>
</evidence>
<feature type="domain" description="Thioesterase" evidence="1">
    <location>
        <begin position="61"/>
        <end position="137"/>
    </location>
</feature>
<dbReference type="Proteomes" id="UP001596977">
    <property type="component" value="Unassembled WGS sequence"/>
</dbReference>
<dbReference type="RefSeq" id="WP_264942946.1">
    <property type="nucleotide sequence ID" value="NZ_JAPDRA010000001.1"/>
</dbReference>
<dbReference type="CDD" id="cd03443">
    <property type="entry name" value="PaaI_thioesterase"/>
    <property type="match status" value="1"/>
</dbReference>